<accession>A0A1R1F1G3</accession>
<evidence type="ECO:0000313" key="3">
    <source>
        <dbReference type="Proteomes" id="UP000187172"/>
    </source>
</evidence>
<dbReference type="Proteomes" id="UP000187172">
    <property type="component" value="Unassembled WGS sequence"/>
</dbReference>
<protein>
    <recommendedName>
        <fullName evidence="4">Copper amine oxidase-like N-terminal domain-containing protein</fullName>
    </recommendedName>
</protein>
<gene>
    <name evidence="2" type="ORF">BK138_05060</name>
</gene>
<feature type="chain" id="PRO_5012616118" description="Copper amine oxidase-like N-terminal domain-containing protein" evidence="1">
    <location>
        <begin position="32"/>
        <end position="424"/>
    </location>
</feature>
<dbReference type="RefSeq" id="WP_076166795.1">
    <property type="nucleotide sequence ID" value="NZ_MRTP01000001.1"/>
</dbReference>
<evidence type="ECO:0008006" key="4">
    <source>
        <dbReference type="Google" id="ProtNLM"/>
    </source>
</evidence>
<keyword evidence="1" id="KW-0732">Signal</keyword>
<reference evidence="2 3" key="1">
    <citation type="submission" date="2016-11" db="EMBL/GenBank/DDBJ databases">
        <title>Paenibacillus species isolates.</title>
        <authorList>
            <person name="Beno S.M."/>
        </authorList>
    </citation>
    <scope>NUCLEOTIDE SEQUENCE [LARGE SCALE GENOMIC DNA]</scope>
    <source>
        <strain evidence="2 3">FSL R5-0378</strain>
    </source>
</reference>
<sequence length="424" mass="46450">MDKKLHFGTFARSAVMLTILGATVIPSPLVAAGDLAVQDQALSIQKPSATGQAAQVPVQKSATKWKFSSSFYDQATGYSYYYATADQMSSRTIYLDPEGEWHAFAEGVTIHRDYTLETPVVDRTKYGDPMEGLYSTVYDPSKETATRGVYFAGGSDLQHGLRYVKNYYKRQDAQGKEYTASDFSLLLRTRSGVIREIERVPNRLRFKAMPDGNALAVQYSVPHKPDEILIINTETGKKKHLAYGRPEYYDAKGGRLLITLNKTGNPSIVYTLADGKHRPATEQDWKELRSISLAEGRQLPWPDPATAPPAGLQPQDLPVTSVQSQDQILVRAAIGGRAVNLSFAFVQNGRTLFPVRELAEQTGLEVKQTKLSGKAGGTSFTLKGPGGSVSLTPTDPMMIGGQLFIGSDILKRIGLPVQGVNWNP</sequence>
<keyword evidence="3" id="KW-1185">Reference proteome</keyword>
<proteinExistence type="predicted"/>
<dbReference type="STRING" id="297318.BK138_05060"/>
<evidence type="ECO:0000313" key="2">
    <source>
        <dbReference type="EMBL" id="OMF57948.1"/>
    </source>
</evidence>
<name>A0A1R1F1G3_9BACL</name>
<dbReference type="AlphaFoldDB" id="A0A1R1F1G3"/>
<organism evidence="2 3">
    <name type="scientific">Paenibacillus rhizosphaerae</name>
    <dbReference type="NCBI Taxonomy" id="297318"/>
    <lineage>
        <taxon>Bacteria</taxon>
        <taxon>Bacillati</taxon>
        <taxon>Bacillota</taxon>
        <taxon>Bacilli</taxon>
        <taxon>Bacillales</taxon>
        <taxon>Paenibacillaceae</taxon>
        <taxon>Paenibacillus</taxon>
    </lineage>
</organism>
<comment type="caution">
    <text evidence="2">The sequence shown here is derived from an EMBL/GenBank/DDBJ whole genome shotgun (WGS) entry which is preliminary data.</text>
</comment>
<dbReference type="EMBL" id="MRTP01000001">
    <property type="protein sequence ID" value="OMF57948.1"/>
    <property type="molecule type" value="Genomic_DNA"/>
</dbReference>
<evidence type="ECO:0000256" key="1">
    <source>
        <dbReference type="SAM" id="SignalP"/>
    </source>
</evidence>
<feature type="signal peptide" evidence="1">
    <location>
        <begin position="1"/>
        <end position="31"/>
    </location>
</feature>